<gene>
    <name evidence="1" type="ORF">S7711_11550</name>
</gene>
<reference evidence="1 2" key="1">
    <citation type="journal article" date="2014" name="BMC Genomics">
        <title>Comparative genome sequencing reveals chemotype-specific gene clusters in the toxigenic black mold Stachybotrys.</title>
        <authorList>
            <person name="Semeiks J."/>
            <person name="Borek D."/>
            <person name="Otwinowski Z."/>
            <person name="Grishin N.V."/>
        </authorList>
    </citation>
    <scope>NUCLEOTIDE SEQUENCE [LARGE SCALE GENOMIC DNA]</scope>
    <source>
        <strain evidence="2">CBS 109288 / IBT 7711</strain>
    </source>
</reference>
<protein>
    <submittedName>
        <fullName evidence="1">Uncharacterized protein</fullName>
    </submittedName>
</protein>
<evidence type="ECO:0000313" key="2">
    <source>
        <dbReference type="Proteomes" id="UP000028045"/>
    </source>
</evidence>
<name>A0A084B6Q5_STACB</name>
<proteinExistence type="predicted"/>
<keyword evidence="2" id="KW-1185">Reference proteome</keyword>
<organism evidence="1 2">
    <name type="scientific">Stachybotrys chartarum (strain CBS 109288 / IBT 7711)</name>
    <name type="common">Toxic black mold</name>
    <name type="synonym">Stilbospora chartarum</name>
    <dbReference type="NCBI Taxonomy" id="1280523"/>
    <lineage>
        <taxon>Eukaryota</taxon>
        <taxon>Fungi</taxon>
        <taxon>Dikarya</taxon>
        <taxon>Ascomycota</taxon>
        <taxon>Pezizomycotina</taxon>
        <taxon>Sordariomycetes</taxon>
        <taxon>Hypocreomycetidae</taxon>
        <taxon>Hypocreales</taxon>
        <taxon>Stachybotryaceae</taxon>
        <taxon>Stachybotrys</taxon>
    </lineage>
</organism>
<accession>A0A084B6Q5</accession>
<dbReference type="HOGENOM" id="CLU_2689431_0_0_1"/>
<dbReference type="AlphaFoldDB" id="A0A084B6Q5"/>
<evidence type="ECO:0000313" key="1">
    <source>
        <dbReference type="EMBL" id="KEY73234.1"/>
    </source>
</evidence>
<dbReference type="EMBL" id="KL647872">
    <property type="protein sequence ID" value="KEY73234.1"/>
    <property type="molecule type" value="Genomic_DNA"/>
</dbReference>
<dbReference type="Proteomes" id="UP000028045">
    <property type="component" value="Unassembled WGS sequence"/>
</dbReference>
<sequence>MIIYSSISTLIAVVNSGKASPGHLIKLQTQAKKVIRSIKAKSGKAKQHNDDEVAAEEKHRSRCLAEAQVLVAID</sequence>